<sequence>MAAVVRLPGRDLLAHGDGIRAVHAAAFARGPWHSQPADADHYLERLAHDVTRPGFTAALALDGERVLGFATAWTSSTPLPADRAYPRVTAALGTARTAAWLCGGREVDELAALPAAHGLGLGRTLLAAVTRDAPDGRCWLLTSAEATAVRFYERLGWRQVTRPADGNGTVALLGPDHPARAAADPPQ</sequence>
<feature type="domain" description="N-acetyltransferase" evidence="1">
    <location>
        <begin position="7"/>
        <end position="178"/>
    </location>
</feature>
<dbReference type="InterPro" id="IPR000182">
    <property type="entry name" value="GNAT_dom"/>
</dbReference>
<dbReference type="EMBL" id="BNBT01000004">
    <property type="protein sequence ID" value="GHE38057.1"/>
    <property type="molecule type" value="Genomic_DNA"/>
</dbReference>
<keyword evidence="3" id="KW-1185">Reference proteome</keyword>
<evidence type="ECO:0000313" key="2">
    <source>
        <dbReference type="EMBL" id="GHE38057.1"/>
    </source>
</evidence>
<organism evidence="2 3">
    <name type="scientific">Streptomyces longispororuber</name>
    <dbReference type="NCBI Taxonomy" id="68230"/>
    <lineage>
        <taxon>Bacteria</taxon>
        <taxon>Bacillati</taxon>
        <taxon>Actinomycetota</taxon>
        <taxon>Actinomycetes</taxon>
        <taxon>Kitasatosporales</taxon>
        <taxon>Streptomycetaceae</taxon>
        <taxon>Streptomyces</taxon>
    </lineage>
</organism>
<protein>
    <recommendedName>
        <fullName evidence="1">N-acetyltransferase domain-containing protein</fullName>
    </recommendedName>
</protein>
<dbReference type="InterPro" id="IPR016181">
    <property type="entry name" value="Acyl_CoA_acyltransferase"/>
</dbReference>
<gene>
    <name evidence="2" type="ORF">GCM10018785_04580</name>
</gene>
<dbReference type="SUPFAM" id="SSF55729">
    <property type="entry name" value="Acyl-CoA N-acyltransferases (Nat)"/>
    <property type="match status" value="1"/>
</dbReference>
<name>A0A919DE48_9ACTN</name>
<dbReference type="Proteomes" id="UP000608024">
    <property type="component" value="Unassembled WGS sequence"/>
</dbReference>
<reference evidence="2" key="1">
    <citation type="journal article" date="2014" name="Int. J. Syst. Evol. Microbiol.">
        <title>Complete genome sequence of Corynebacterium casei LMG S-19264T (=DSM 44701T), isolated from a smear-ripened cheese.</title>
        <authorList>
            <consortium name="US DOE Joint Genome Institute (JGI-PGF)"/>
            <person name="Walter F."/>
            <person name="Albersmeier A."/>
            <person name="Kalinowski J."/>
            <person name="Ruckert C."/>
        </authorList>
    </citation>
    <scope>NUCLEOTIDE SEQUENCE</scope>
    <source>
        <strain evidence="2">JCM 4784</strain>
    </source>
</reference>
<comment type="caution">
    <text evidence="2">The sequence shown here is derived from an EMBL/GenBank/DDBJ whole genome shotgun (WGS) entry which is preliminary data.</text>
</comment>
<evidence type="ECO:0000259" key="1">
    <source>
        <dbReference type="PROSITE" id="PS51186"/>
    </source>
</evidence>
<dbReference type="RefSeq" id="WP_190134092.1">
    <property type="nucleotide sequence ID" value="NZ_BNBT01000004.1"/>
</dbReference>
<dbReference type="Pfam" id="PF00583">
    <property type="entry name" value="Acetyltransf_1"/>
    <property type="match status" value="1"/>
</dbReference>
<accession>A0A919DE48</accession>
<reference evidence="2" key="2">
    <citation type="submission" date="2020-09" db="EMBL/GenBank/DDBJ databases">
        <authorList>
            <person name="Sun Q."/>
            <person name="Ohkuma M."/>
        </authorList>
    </citation>
    <scope>NUCLEOTIDE SEQUENCE</scope>
    <source>
        <strain evidence="2">JCM 4784</strain>
    </source>
</reference>
<dbReference type="AlphaFoldDB" id="A0A919DE48"/>
<dbReference type="Gene3D" id="3.40.630.30">
    <property type="match status" value="1"/>
</dbReference>
<dbReference type="PROSITE" id="PS51186">
    <property type="entry name" value="GNAT"/>
    <property type="match status" value="1"/>
</dbReference>
<proteinExistence type="predicted"/>
<dbReference type="GO" id="GO:0016747">
    <property type="term" value="F:acyltransferase activity, transferring groups other than amino-acyl groups"/>
    <property type="evidence" value="ECO:0007669"/>
    <property type="project" value="InterPro"/>
</dbReference>
<evidence type="ECO:0000313" key="3">
    <source>
        <dbReference type="Proteomes" id="UP000608024"/>
    </source>
</evidence>